<reference evidence="10 11" key="1">
    <citation type="submission" date="2016-10" db="EMBL/GenBank/DDBJ databases">
        <authorList>
            <person name="Varghese N."/>
            <person name="Submissions S."/>
        </authorList>
    </citation>
    <scope>NUCLEOTIDE SEQUENCE [LARGE SCALE GENOMIC DNA]</scope>
    <source>
        <strain evidence="10 11">RHA_55</strain>
    </source>
</reference>
<evidence type="ECO:0000256" key="6">
    <source>
        <dbReference type="ARBA" id="ARBA00022989"/>
    </source>
</evidence>
<evidence type="ECO:0000313" key="11">
    <source>
        <dbReference type="Proteomes" id="UP000198963"/>
    </source>
</evidence>
<feature type="transmembrane region" description="Helical" evidence="9">
    <location>
        <begin position="91"/>
        <end position="108"/>
    </location>
</feature>
<dbReference type="AlphaFoldDB" id="A0A1H1SK98"/>
<dbReference type="PANTHER" id="PTHR30477">
    <property type="entry name" value="ABC-TRANSPORTER METAL-BINDING PROTEIN"/>
    <property type="match status" value="1"/>
</dbReference>
<sequence>MTNKTNNDCKSKNLATTKTMDITKYIELVFTDYTLRTITLGTAILGAVTGMLGSFAVLRKQSLLGDAISHAALPGIAIAFLITGAKDSNTLLIGALISGLIGTFWIRGIVTKTHLKSDTALGLILSLFFGFGMLLLTFIQKQPNANQAGLDKYLFGQAATLVESDVWLMAIITGICLIVMLTFWKEFKILLFDADYTKTLGFNTKFIDILITTFIVLAIVLGLQTVGVVLMSAMLLAPAAAARQWTNSLSVMVLLAALFGAFSGVFGTAISASQDNLSTGPVIVLVAGVFVVFSFIFSPNRGLLFKQIRFIKNRRDLELHKTLAFMHHIAETHEDISHPHAVKLLNNFQGYTRSTLQKLVDKNYVQLHGNMWSLTKTGFEVASNLYTKQSTEDE</sequence>
<keyword evidence="5 8" id="KW-0812">Transmembrane</keyword>
<dbReference type="Proteomes" id="UP000198963">
    <property type="component" value="Chromosome I"/>
</dbReference>
<dbReference type="GO" id="GO:0071281">
    <property type="term" value="P:cellular response to iron ion"/>
    <property type="evidence" value="ECO:0007669"/>
    <property type="project" value="UniProtKB-ARBA"/>
</dbReference>
<protein>
    <submittedName>
        <fullName evidence="10">Manganese/zinc/iron transport system permease protein</fullName>
    </submittedName>
</protein>
<dbReference type="InterPro" id="IPR037294">
    <property type="entry name" value="ABC_BtuC-like"/>
</dbReference>
<dbReference type="GO" id="GO:0055085">
    <property type="term" value="P:transmembrane transport"/>
    <property type="evidence" value="ECO:0007669"/>
    <property type="project" value="InterPro"/>
</dbReference>
<dbReference type="Pfam" id="PF00950">
    <property type="entry name" value="ABC-3"/>
    <property type="match status" value="1"/>
</dbReference>
<evidence type="ECO:0000313" key="10">
    <source>
        <dbReference type="EMBL" id="SDS48156.1"/>
    </source>
</evidence>
<proteinExistence type="inferred from homology"/>
<keyword evidence="6 9" id="KW-1133">Transmembrane helix</keyword>
<dbReference type="EMBL" id="LT629774">
    <property type="protein sequence ID" value="SDS48156.1"/>
    <property type="molecule type" value="Genomic_DNA"/>
</dbReference>
<dbReference type="STRING" id="1249933.SAMN04489797_1693"/>
<evidence type="ECO:0000256" key="5">
    <source>
        <dbReference type="ARBA" id="ARBA00022692"/>
    </source>
</evidence>
<name>A0A1H1SK98_9FLAO</name>
<feature type="transmembrane region" description="Helical" evidence="9">
    <location>
        <begin position="67"/>
        <end position="85"/>
    </location>
</feature>
<feature type="transmembrane region" description="Helical" evidence="9">
    <location>
        <begin position="277"/>
        <end position="297"/>
    </location>
</feature>
<organism evidence="10 11">
    <name type="scientific">Winogradskyella sediminis</name>
    <dbReference type="NCBI Taxonomy" id="1382466"/>
    <lineage>
        <taxon>Bacteria</taxon>
        <taxon>Pseudomonadati</taxon>
        <taxon>Bacteroidota</taxon>
        <taxon>Flavobacteriia</taxon>
        <taxon>Flavobacteriales</taxon>
        <taxon>Flavobacteriaceae</taxon>
        <taxon>Winogradskyella</taxon>
    </lineage>
</organism>
<dbReference type="FunFam" id="1.10.3470.10:FF:000003">
    <property type="entry name" value="Iron ABC transporter permease SitD"/>
    <property type="match status" value="1"/>
</dbReference>
<dbReference type="CDD" id="cd06550">
    <property type="entry name" value="TM_ABC_iron-siderophores_like"/>
    <property type="match status" value="1"/>
</dbReference>
<comment type="similarity">
    <text evidence="2 8">Belongs to the ABC-3 integral membrane protein family.</text>
</comment>
<evidence type="ECO:0000256" key="1">
    <source>
        <dbReference type="ARBA" id="ARBA00004651"/>
    </source>
</evidence>
<dbReference type="GO" id="GO:0010043">
    <property type="term" value="P:response to zinc ion"/>
    <property type="evidence" value="ECO:0007669"/>
    <property type="project" value="TreeGrafter"/>
</dbReference>
<feature type="transmembrane region" description="Helical" evidence="9">
    <location>
        <begin position="166"/>
        <end position="185"/>
    </location>
</feature>
<evidence type="ECO:0000256" key="4">
    <source>
        <dbReference type="ARBA" id="ARBA00022475"/>
    </source>
</evidence>
<evidence type="ECO:0000256" key="2">
    <source>
        <dbReference type="ARBA" id="ARBA00008034"/>
    </source>
</evidence>
<keyword evidence="3 8" id="KW-0813">Transport</keyword>
<gene>
    <name evidence="10" type="ORF">SAMN04489797_1693</name>
</gene>
<keyword evidence="11" id="KW-1185">Reference proteome</keyword>
<dbReference type="PANTHER" id="PTHR30477:SF3">
    <property type="entry name" value="METAL TRANSPORT SYSTEM MEMBRANE PROTEIN CT_069-RELATED"/>
    <property type="match status" value="1"/>
</dbReference>
<keyword evidence="7 9" id="KW-0472">Membrane</keyword>
<dbReference type="SUPFAM" id="SSF81345">
    <property type="entry name" value="ABC transporter involved in vitamin B12 uptake, BtuC"/>
    <property type="match status" value="1"/>
</dbReference>
<feature type="transmembrane region" description="Helical" evidence="9">
    <location>
        <begin position="38"/>
        <end position="58"/>
    </location>
</feature>
<evidence type="ECO:0000256" key="7">
    <source>
        <dbReference type="ARBA" id="ARBA00023136"/>
    </source>
</evidence>
<feature type="transmembrane region" description="Helical" evidence="9">
    <location>
        <begin position="249"/>
        <end position="270"/>
    </location>
</feature>
<feature type="transmembrane region" description="Helical" evidence="9">
    <location>
        <begin position="120"/>
        <end position="139"/>
    </location>
</feature>
<evidence type="ECO:0000256" key="9">
    <source>
        <dbReference type="SAM" id="Phobius"/>
    </source>
</evidence>
<dbReference type="InterPro" id="IPR001626">
    <property type="entry name" value="ABC_TroCD"/>
</dbReference>
<dbReference type="Gene3D" id="1.10.3470.10">
    <property type="entry name" value="ABC transporter involved in vitamin B12 uptake, BtuC"/>
    <property type="match status" value="1"/>
</dbReference>
<evidence type="ECO:0000256" key="3">
    <source>
        <dbReference type="ARBA" id="ARBA00022448"/>
    </source>
</evidence>
<comment type="subcellular location">
    <subcellularLocation>
        <location evidence="1 8">Cell membrane</location>
        <topology evidence="1 8">Multi-pass membrane protein</topology>
    </subcellularLocation>
</comment>
<evidence type="ECO:0000256" key="8">
    <source>
        <dbReference type="RuleBase" id="RU003943"/>
    </source>
</evidence>
<feature type="transmembrane region" description="Helical" evidence="9">
    <location>
        <begin position="206"/>
        <end position="237"/>
    </location>
</feature>
<accession>A0A1H1SK98</accession>
<keyword evidence="4" id="KW-1003">Cell membrane</keyword>
<dbReference type="GO" id="GO:0043190">
    <property type="term" value="C:ATP-binding cassette (ABC) transporter complex"/>
    <property type="evidence" value="ECO:0007669"/>
    <property type="project" value="InterPro"/>
</dbReference>